<feature type="region of interest" description="Disordered" evidence="2">
    <location>
        <begin position="1"/>
        <end position="21"/>
    </location>
</feature>
<dbReference type="VEuPathDB" id="AmoebaDB:NfTy_054090"/>
<dbReference type="VEuPathDB" id="AmoebaDB:NF0109750"/>
<evidence type="ECO:0000313" key="4">
    <source>
        <dbReference type="Proteomes" id="UP000444721"/>
    </source>
</evidence>
<evidence type="ECO:0000256" key="2">
    <source>
        <dbReference type="SAM" id="MobiDB-lite"/>
    </source>
</evidence>
<name>A0A6A5BY70_NAEFO</name>
<evidence type="ECO:0000313" key="3">
    <source>
        <dbReference type="EMBL" id="KAF0979264.1"/>
    </source>
</evidence>
<feature type="compositionally biased region" description="Polar residues" evidence="2">
    <location>
        <begin position="59"/>
        <end position="68"/>
    </location>
</feature>
<feature type="coiled-coil region" evidence="1">
    <location>
        <begin position="94"/>
        <end position="151"/>
    </location>
</feature>
<protein>
    <submittedName>
        <fullName evidence="3">Uncharacterized protein</fullName>
    </submittedName>
</protein>
<gene>
    <name evidence="3" type="ORF">FDP41_001607</name>
</gene>
<keyword evidence="1" id="KW-0175">Coiled coil</keyword>
<dbReference type="AlphaFoldDB" id="A0A6A5BY70"/>
<dbReference type="Proteomes" id="UP000444721">
    <property type="component" value="Unassembled WGS sequence"/>
</dbReference>
<dbReference type="GeneID" id="68108825"/>
<dbReference type="VEuPathDB" id="AmoebaDB:FDP41_001607"/>
<comment type="caution">
    <text evidence="3">The sequence shown here is derived from an EMBL/GenBank/DDBJ whole genome shotgun (WGS) entry which is preliminary data.</text>
</comment>
<reference evidence="3 4" key="1">
    <citation type="journal article" date="2019" name="Sci. Rep.">
        <title>Nanopore sequencing improves the draft genome of the human pathogenic amoeba Naegleria fowleri.</title>
        <authorList>
            <person name="Liechti N."/>
            <person name="Schurch N."/>
            <person name="Bruggmann R."/>
            <person name="Wittwer M."/>
        </authorList>
    </citation>
    <scope>NUCLEOTIDE SEQUENCE [LARGE SCALE GENOMIC DNA]</scope>
    <source>
        <strain evidence="3 4">ATCC 30894</strain>
    </source>
</reference>
<accession>A0A6A5BY70</accession>
<keyword evidence="4" id="KW-1185">Reference proteome</keyword>
<organism evidence="3 4">
    <name type="scientific">Naegleria fowleri</name>
    <name type="common">Brain eating amoeba</name>
    <dbReference type="NCBI Taxonomy" id="5763"/>
    <lineage>
        <taxon>Eukaryota</taxon>
        <taxon>Discoba</taxon>
        <taxon>Heterolobosea</taxon>
        <taxon>Tetramitia</taxon>
        <taxon>Eutetramitia</taxon>
        <taxon>Vahlkampfiidae</taxon>
        <taxon>Naegleria</taxon>
    </lineage>
</organism>
<evidence type="ECO:0000256" key="1">
    <source>
        <dbReference type="SAM" id="Coils"/>
    </source>
</evidence>
<dbReference type="RefSeq" id="XP_044563977.1">
    <property type="nucleotide sequence ID" value="XM_044704710.1"/>
</dbReference>
<proteinExistence type="predicted"/>
<feature type="region of interest" description="Disordered" evidence="2">
    <location>
        <begin position="36"/>
        <end position="76"/>
    </location>
</feature>
<dbReference type="OrthoDB" id="10452533at2759"/>
<dbReference type="EMBL" id="VFQX01000027">
    <property type="protein sequence ID" value="KAF0979264.1"/>
    <property type="molecule type" value="Genomic_DNA"/>
</dbReference>
<sequence>MVNSSPKRVPSREDSNDFSEEQSLLKKVKFNDSNEIVANSDEVDSGMIEEKSNIDEEPQNGQKRSSCSEGLLADGNDEALPLESSVETFSNPNFKEAKRSLNHLNDRLEAVMNNFITGLSEKVNKLISAVQEASEARRDQLEQLMKEGEELHRKNLETNGQLEKAKELAHQFSLE</sequence>